<keyword evidence="2" id="KW-1185">Reference proteome</keyword>
<dbReference type="EMBL" id="CAAALY010248627">
    <property type="protein sequence ID" value="VEL34890.1"/>
    <property type="molecule type" value="Genomic_DNA"/>
</dbReference>
<proteinExistence type="predicted"/>
<organism evidence="1 2">
    <name type="scientific">Protopolystoma xenopodis</name>
    <dbReference type="NCBI Taxonomy" id="117903"/>
    <lineage>
        <taxon>Eukaryota</taxon>
        <taxon>Metazoa</taxon>
        <taxon>Spiralia</taxon>
        <taxon>Lophotrochozoa</taxon>
        <taxon>Platyhelminthes</taxon>
        <taxon>Monogenea</taxon>
        <taxon>Polyopisthocotylea</taxon>
        <taxon>Polystomatidea</taxon>
        <taxon>Polystomatidae</taxon>
        <taxon>Protopolystoma</taxon>
    </lineage>
</organism>
<protein>
    <submittedName>
        <fullName evidence="1">Uncharacterized protein</fullName>
    </submittedName>
</protein>
<gene>
    <name evidence="1" type="ORF">PXEA_LOCUS28330</name>
</gene>
<dbReference type="Proteomes" id="UP000784294">
    <property type="component" value="Unassembled WGS sequence"/>
</dbReference>
<name>A0A448XEW2_9PLAT</name>
<evidence type="ECO:0000313" key="2">
    <source>
        <dbReference type="Proteomes" id="UP000784294"/>
    </source>
</evidence>
<accession>A0A448XEW2</accession>
<reference evidence="1" key="1">
    <citation type="submission" date="2018-11" db="EMBL/GenBank/DDBJ databases">
        <authorList>
            <consortium name="Pathogen Informatics"/>
        </authorList>
    </citation>
    <scope>NUCLEOTIDE SEQUENCE</scope>
</reference>
<sequence length="76" mass="8413">MLGILTWSRCHIRDGQSHLSALSTLEQVAAVATRSNLSRSPNANPIFTEPWCYNLLHVSSGLCQEEAIFQTEPKVS</sequence>
<evidence type="ECO:0000313" key="1">
    <source>
        <dbReference type="EMBL" id="VEL34890.1"/>
    </source>
</evidence>
<comment type="caution">
    <text evidence="1">The sequence shown here is derived from an EMBL/GenBank/DDBJ whole genome shotgun (WGS) entry which is preliminary data.</text>
</comment>
<dbReference type="AlphaFoldDB" id="A0A448XEW2"/>